<dbReference type="EMBL" id="SNVV01000002">
    <property type="protein sequence ID" value="TDN56352.1"/>
    <property type="molecule type" value="Genomic_DNA"/>
</dbReference>
<gene>
    <name evidence="1" type="ORF">C7389_102288</name>
</gene>
<dbReference type="NCBIfam" id="TIGR02677">
    <property type="entry name" value="TIGR02677 family protein"/>
    <property type="match status" value="1"/>
</dbReference>
<sequence>MNVSPDHRELFRHVSADKAAFYRAIMEAFAAAKRQFRPYLRPDEVWREAAWPDEPPRLEEVRAGLAQLVEWGNLESQPDTARVASIDDFYLARFIYRLSHGGEAVESALATFAQALRRRGELQSVALEDIHARLETLIALAAESAPDDAKVHEVLRDLVRVFEDLAENAQAFMAGIVRSLEIQQAEVQAVVGFKKRLIDYLERFIGDLVSRSGAIAQRLKALDTRVDALLWQAANREARDIAPGDTHQQADVLQARVNAWRERWRGLRLWFVADGHGPAQAEALRAKARAAIPQLLAAIAAVNERRSGRSDRSADFRILARWFADCADDDQAHRLARAAFALNPARHLSLPAAEEVPATTAWADAPAIAIHPRLREYGTATVRGAAPRVRNRDAERALLAQQAAAEHRQVEAARARLATGESCRLSELGRLDPHEFDLFLSVLGEALASQPSPGATVARTTSDGLLHIRLEPLGEDSHAVIETALGTFSGRDHRLTITPVPNSG</sequence>
<evidence type="ECO:0000313" key="1">
    <source>
        <dbReference type="EMBL" id="TDN56352.1"/>
    </source>
</evidence>
<keyword evidence="2" id="KW-1185">Reference proteome</keyword>
<dbReference type="RefSeq" id="WP_133588722.1">
    <property type="nucleotide sequence ID" value="NZ_SNVV01000002.1"/>
</dbReference>
<reference evidence="1 2" key="1">
    <citation type="submission" date="2019-03" db="EMBL/GenBank/DDBJ databases">
        <title>Genomic Encyclopedia of Type Strains, Phase IV (KMG-IV): sequencing the most valuable type-strain genomes for metagenomic binning, comparative biology and taxonomic classification.</title>
        <authorList>
            <person name="Goeker M."/>
        </authorList>
    </citation>
    <scope>NUCLEOTIDE SEQUENCE [LARGE SCALE GENOMIC DNA]</scope>
    <source>
        <strain evidence="1 2">DSM 12121</strain>
    </source>
</reference>
<accession>A0A4V3BP06</accession>
<proteinExistence type="predicted"/>
<dbReference type="Proteomes" id="UP000295129">
    <property type="component" value="Unassembled WGS sequence"/>
</dbReference>
<name>A0A4V3BP06_9RHOO</name>
<protein>
    <submittedName>
        <fullName evidence="1">Uncharacterized protein (TIGR02677 family)</fullName>
    </submittedName>
</protein>
<dbReference type="InterPro" id="IPR013493">
    <property type="entry name" value="CHP02677"/>
</dbReference>
<comment type="caution">
    <text evidence="1">The sequence shown here is derived from an EMBL/GenBank/DDBJ whole genome shotgun (WGS) entry which is preliminary data.</text>
</comment>
<evidence type="ECO:0000313" key="2">
    <source>
        <dbReference type="Proteomes" id="UP000295129"/>
    </source>
</evidence>
<dbReference type="AlphaFoldDB" id="A0A4V3BP06"/>
<dbReference type="OrthoDB" id="5508807at2"/>
<organism evidence="1 2">
    <name type="scientific">Azoarcus indigens</name>
    <dbReference type="NCBI Taxonomy" id="29545"/>
    <lineage>
        <taxon>Bacteria</taxon>
        <taxon>Pseudomonadati</taxon>
        <taxon>Pseudomonadota</taxon>
        <taxon>Betaproteobacteria</taxon>
        <taxon>Rhodocyclales</taxon>
        <taxon>Zoogloeaceae</taxon>
        <taxon>Azoarcus</taxon>
    </lineage>
</organism>
<dbReference type="Pfam" id="PF09660">
    <property type="entry name" value="DUF2397"/>
    <property type="match status" value="1"/>
</dbReference>